<proteinExistence type="predicted"/>
<evidence type="ECO:0000313" key="3">
    <source>
        <dbReference type="Proteomes" id="UP001596270"/>
    </source>
</evidence>
<sequence>MESRLGTPIRDEMHAIPYDIAMNLIHINGSQLEVKQIAGSSHLAPLVFLHEGLGSVSLWTQRGLDWPLAVCKATGRAGVVYSRRGYGQSEPMPAGRNHLQPDYMHREALDALPALLEQLQIEKPVLVGHSDGATIALLHASRFAVSSCIAMAPHVLVEQVSVTAIAGAKVAFESSELPDGLRARLGKHHADVDGAFWQWNDVWLSEAFRSFDIRPECRRITAPLLLIQGLDDEYGTMLQLDEIALAVPHAVQVRLAECGHSPQRDQPQKTLEAIADFLQARD</sequence>
<dbReference type="InterPro" id="IPR050266">
    <property type="entry name" value="AB_hydrolase_sf"/>
</dbReference>
<dbReference type="SUPFAM" id="SSF53474">
    <property type="entry name" value="alpha/beta-Hydrolases"/>
    <property type="match status" value="1"/>
</dbReference>
<dbReference type="InterPro" id="IPR000073">
    <property type="entry name" value="AB_hydrolase_1"/>
</dbReference>
<dbReference type="PANTHER" id="PTHR43798:SF33">
    <property type="entry name" value="HYDROLASE, PUTATIVE (AFU_ORTHOLOGUE AFUA_2G14860)-RELATED"/>
    <property type="match status" value="1"/>
</dbReference>
<dbReference type="PANTHER" id="PTHR43798">
    <property type="entry name" value="MONOACYLGLYCEROL LIPASE"/>
    <property type="match status" value="1"/>
</dbReference>
<reference evidence="3" key="1">
    <citation type="journal article" date="2019" name="Int. J. Syst. Evol. Microbiol.">
        <title>The Global Catalogue of Microorganisms (GCM) 10K type strain sequencing project: providing services to taxonomists for standard genome sequencing and annotation.</title>
        <authorList>
            <consortium name="The Broad Institute Genomics Platform"/>
            <consortium name="The Broad Institute Genome Sequencing Center for Infectious Disease"/>
            <person name="Wu L."/>
            <person name="Ma J."/>
        </authorList>
    </citation>
    <scope>NUCLEOTIDE SEQUENCE [LARGE SCALE GENOMIC DNA]</scope>
    <source>
        <strain evidence="3">CCUG 39402</strain>
    </source>
</reference>
<dbReference type="Pfam" id="PF12697">
    <property type="entry name" value="Abhydrolase_6"/>
    <property type="match status" value="1"/>
</dbReference>
<accession>A0ABW1TTQ7</accession>
<dbReference type="Gene3D" id="3.40.50.1820">
    <property type="entry name" value="alpha/beta hydrolase"/>
    <property type="match status" value="1"/>
</dbReference>
<keyword evidence="3" id="KW-1185">Reference proteome</keyword>
<dbReference type="InterPro" id="IPR029058">
    <property type="entry name" value="AB_hydrolase_fold"/>
</dbReference>
<name>A0ABW1TTQ7_9BURK</name>
<comment type="caution">
    <text evidence="2">The sequence shown here is derived from an EMBL/GenBank/DDBJ whole genome shotgun (WGS) entry which is preliminary data.</text>
</comment>
<dbReference type="GO" id="GO:0016787">
    <property type="term" value="F:hydrolase activity"/>
    <property type="evidence" value="ECO:0007669"/>
    <property type="project" value="UniProtKB-KW"/>
</dbReference>
<dbReference type="Proteomes" id="UP001596270">
    <property type="component" value="Unassembled WGS sequence"/>
</dbReference>
<keyword evidence="2" id="KW-0378">Hydrolase</keyword>
<dbReference type="RefSeq" id="WP_371434453.1">
    <property type="nucleotide sequence ID" value="NZ_JBHSRS010000005.1"/>
</dbReference>
<organism evidence="2 3">
    <name type="scientific">Polaromonas aquatica</name>
    <dbReference type="NCBI Taxonomy" id="332657"/>
    <lineage>
        <taxon>Bacteria</taxon>
        <taxon>Pseudomonadati</taxon>
        <taxon>Pseudomonadota</taxon>
        <taxon>Betaproteobacteria</taxon>
        <taxon>Burkholderiales</taxon>
        <taxon>Comamonadaceae</taxon>
        <taxon>Polaromonas</taxon>
    </lineage>
</organism>
<feature type="domain" description="AB hydrolase-1" evidence="1">
    <location>
        <begin position="46"/>
        <end position="272"/>
    </location>
</feature>
<protein>
    <submittedName>
        <fullName evidence="2">Alpha/beta fold hydrolase</fullName>
    </submittedName>
</protein>
<evidence type="ECO:0000313" key="2">
    <source>
        <dbReference type="EMBL" id="MFC6280127.1"/>
    </source>
</evidence>
<dbReference type="EMBL" id="JBHSRS010000005">
    <property type="protein sequence ID" value="MFC6280127.1"/>
    <property type="molecule type" value="Genomic_DNA"/>
</dbReference>
<gene>
    <name evidence="2" type="ORF">ACFQND_02650</name>
</gene>
<evidence type="ECO:0000259" key="1">
    <source>
        <dbReference type="Pfam" id="PF12697"/>
    </source>
</evidence>